<keyword evidence="2" id="KW-1185">Reference proteome</keyword>
<protein>
    <recommendedName>
        <fullName evidence="3">PD-(D/E)XK nuclease superfamily protein</fullName>
    </recommendedName>
</protein>
<dbReference type="RefSeq" id="WP_155093335.1">
    <property type="nucleotide sequence ID" value="NZ_WMJX01000065.1"/>
</dbReference>
<reference evidence="1 2" key="1">
    <citation type="submission" date="2019-11" db="EMBL/GenBank/DDBJ databases">
        <title>Genome of Strain BIT-d1.</title>
        <authorList>
            <person name="Yang Y."/>
        </authorList>
    </citation>
    <scope>NUCLEOTIDE SEQUENCE [LARGE SCALE GENOMIC DNA]</scope>
    <source>
        <strain evidence="1 2">BIT-d1</strain>
    </source>
</reference>
<name>A0A6I3LTR3_9FLAO</name>
<evidence type="ECO:0000313" key="1">
    <source>
        <dbReference type="EMBL" id="MTG99342.1"/>
    </source>
</evidence>
<gene>
    <name evidence="1" type="ORF">GJV76_14635</name>
</gene>
<dbReference type="AlphaFoldDB" id="A0A6I3LTR3"/>
<evidence type="ECO:0008006" key="3">
    <source>
        <dbReference type="Google" id="ProtNLM"/>
    </source>
</evidence>
<accession>A0A6I3LTR3</accession>
<evidence type="ECO:0000313" key="2">
    <source>
        <dbReference type="Proteomes" id="UP000438760"/>
    </source>
</evidence>
<dbReference type="InterPro" id="IPR029470">
    <property type="entry name" value="PDDEXK_4"/>
</dbReference>
<dbReference type="Proteomes" id="UP000438760">
    <property type="component" value="Unassembled WGS sequence"/>
</dbReference>
<proteinExistence type="predicted"/>
<comment type="caution">
    <text evidence="1">The sequence shown here is derived from an EMBL/GenBank/DDBJ whole genome shotgun (WGS) entry which is preliminary data.</text>
</comment>
<sequence length="383" mass="45563">MIDKLKQLESDSYFQKLVNDLKEPNLFNVLKLDRYEIRHSTFLAWLLDPNEKHCLGNIFLSLFLSDIVKDKDLLNQAKFKWIKRETENDIDIFIEFDNMIIAVENKIDSDEHSDQLTKYTKHLKSVYPHISNHFLVFLTPNGKLPKKNNEYIVYSYSQIAHHIESVLKTEHLNINTRARIYIEDYLHSINENLMKNNPENILAAELYAKYKDTFDFVMQNVESDLNYITNKFNHFLHHKLPNYVRGSEDYSFSRFTTKEISNILKPVKSAKRAWKNKEPFLFEISLEKEERRIVFLLSVSDFDLSLNQCLHKIFMQQGLICANENNDWKIYNNIAIPFDFDEFKNDSYIESKFEEIYKIAEPIIQKTQDIIVSNKIEIKKSYL</sequence>
<dbReference type="EMBL" id="WMJX01000065">
    <property type="protein sequence ID" value="MTG99342.1"/>
    <property type="molecule type" value="Genomic_DNA"/>
</dbReference>
<dbReference type="Pfam" id="PF14281">
    <property type="entry name" value="PDDEXK_4"/>
    <property type="match status" value="1"/>
</dbReference>
<dbReference type="OrthoDB" id="6346224at2"/>
<organism evidence="1 2">
    <name type="scientific">Myroides albus</name>
    <dbReference type="NCBI Taxonomy" id="2562892"/>
    <lineage>
        <taxon>Bacteria</taxon>
        <taxon>Pseudomonadati</taxon>
        <taxon>Bacteroidota</taxon>
        <taxon>Flavobacteriia</taxon>
        <taxon>Flavobacteriales</taxon>
        <taxon>Flavobacteriaceae</taxon>
        <taxon>Myroides</taxon>
    </lineage>
</organism>